<dbReference type="InterPro" id="IPR019647">
    <property type="entry name" value="PhoP_reg_network_YrbL"/>
</dbReference>
<dbReference type="RefSeq" id="WP_083846223.1">
    <property type="nucleotide sequence ID" value="NZ_AJQT01000087.1"/>
</dbReference>
<dbReference type="Proteomes" id="UP000217211">
    <property type="component" value="Chromosome"/>
</dbReference>
<dbReference type="OrthoDB" id="5421848at2"/>
<proteinExistence type="predicted"/>
<evidence type="ECO:0000313" key="2">
    <source>
        <dbReference type="Proteomes" id="UP000217211"/>
    </source>
</evidence>
<evidence type="ECO:0008006" key="3">
    <source>
        <dbReference type="Google" id="ProtNLM"/>
    </source>
</evidence>
<dbReference type="KEGG" id="esj:SJ05684_c15060"/>
<gene>
    <name evidence="1" type="ORF">SJ05684_c15060</name>
</gene>
<evidence type="ECO:0000313" key="1">
    <source>
        <dbReference type="EMBL" id="ASY62951.1"/>
    </source>
</evidence>
<keyword evidence="2" id="KW-1185">Reference proteome</keyword>
<dbReference type="EMBL" id="CP023067">
    <property type="protein sequence ID" value="ASY62951.1"/>
    <property type="molecule type" value="Genomic_DNA"/>
</dbReference>
<dbReference type="STRING" id="716928.GCA_000261485_04087"/>
<dbReference type="Pfam" id="PF10707">
    <property type="entry name" value="YrbL-PhoP_reg"/>
    <property type="match status" value="1"/>
</dbReference>
<dbReference type="AlphaFoldDB" id="A0A249PAL6"/>
<sequence length="255" mass="29080">MFDGKISLSDWHQCAVGHQRCVFEHDLYPNILIKVLRTRGKGGERQSTRMLRFFDRFKRFGAYRTFRREVDEFIEQARKFTLADTADLPIPGVLGFVQTEHGLGLVVEKITMADGQLAPTLRDLALAGRLTARHLAMIEELFDRFRRLHIVLMDCNAGNFVVTDRRGFEELLCIDGTGEKSPLRIFALSSRANDFRLRQMRGKLFLNLARVLNDPAALPNEGHVHAVLKPYLRPKRSRHPLEVVPDALDVSSQAS</sequence>
<name>A0A249PAL6_9HYPH</name>
<reference evidence="1 2" key="1">
    <citation type="submission" date="2017-08" db="EMBL/GenBank/DDBJ databases">
        <title>Multipartite genome sequences of Sinorhizobium species nodulating soybeans.</title>
        <authorList>
            <person name="Tian C.F."/>
        </authorList>
    </citation>
    <scope>NUCLEOTIDE SEQUENCE [LARGE SCALE GENOMIC DNA]</scope>
    <source>
        <strain evidence="1 2">CCBAU 05684</strain>
    </source>
</reference>
<protein>
    <recommendedName>
        <fullName evidence="3">PhoP regulatory network protein YrbL</fullName>
    </recommendedName>
</protein>
<dbReference type="eggNOG" id="ENOG503359J">
    <property type="taxonomic scope" value="Bacteria"/>
</dbReference>
<organism evidence="1 2">
    <name type="scientific">Sinorhizobium sojae CCBAU 05684</name>
    <dbReference type="NCBI Taxonomy" id="716928"/>
    <lineage>
        <taxon>Bacteria</taxon>
        <taxon>Pseudomonadati</taxon>
        <taxon>Pseudomonadota</taxon>
        <taxon>Alphaproteobacteria</taxon>
        <taxon>Hyphomicrobiales</taxon>
        <taxon>Rhizobiaceae</taxon>
        <taxon>Sinorhizobium/Ensifer group</taxon>
        <taxon>Sinorhizobium</taxon>
    </lineage>
</organism>
<accession>A0A249PAL6</accession>